<evidence type="ECO:0000256" key="1">
    <source>
        <dbReference type="ARBA" id="ARBA00010062"/>
    </source>
</evidence>
<dbReference type="SUPFAM" id="SSF53822">
    <property type="entry name" value="Periplasmic binding protein-like I"/>
    <property type="match status" value="1"/>
</dbReference>
<keyword evidence="7" id="KW-1185">Reference proteome</keyword>
<dbReference type="Proteomes" id="UP000244792">
    <property type="component" value="Chromosome"/>
</dbReference>
<evidence type="ECO:0000256" key="2">
    <source>
        <dbReference type="ARBA" id="ARBA00022448"/>
    </source>
</evidence>
<dbReference type="EMBL" id="CP020921">
    <property type="protein sequence ID" value="AWB09508.1"/>
    <property type="molecule type" value="Genomic_DNA"/>
</dbReference>
<evidence type="ECO:0000256" key="4">
    <source>
        <dbReference type="ARBA" id="ARBA00022970"/>
    </source>
</evidence>
<dbReference type="PRINTS" id="PR00337">
    <property type="entry name" value="LEUILEVALBP"/>
</dbReference>
<dbReference type="PANTHER" id="PTHR47151">
    <property type="entry name" value="LEU/ILE/VAL-BINDING ABC TRANSPORTER SUBUNIT"/>
    <property type="match status" value="1"/>
</dbReference>
<name>A0A2R4VYF6_THEAF</name>
<dbReference type="CDD" id="cd06342">
    <property type="entry name" value="PBP1_ABC_LIVBP-like"/>
    <property type="match status" value="1"/>
</dbReference>
<evidence type="ECO:0000313" key="6">
    <source>
        <dbReference type="EMBL" id="AWB09508.1"/>
    </source>
</evidence>
<organism evidence="6 7">
    <name type="scientific">Thermodesulfobium acidiphilum</name>
    <dbReference type="NCBI Taxonomy" id="1794699"/>
    <lineage>
        <taxon>Bacteria</taxon>
        <taxon>Pseudomonadati</taxon>
        <taxon>Thermodesulfobiota</taxon>
        <taxon>Thermodesulfobiia</taxon>
        <taxon>Thermodesulfobiales</taxon>
        <taxon>Thermodesulfobiaceae</taxon>
        <taxon>Thermodesulfobium</taxon>
    </lineage>
</organism>
<evidence type="ECO:0000256" key="3">
    <source>
        <dbReference type="ARBA" id="ARBA00022729"/>
    </source>
</evidence>
<dbReference type="InterPro" id="IPR028082">
    <property type="entry name" value="Peripla_BP_I"/>
</dbReference>
<dbReference type="PANTHER" id="PTHR47151:SF2">
    <property type="entry name" value="AMINO ACID BINDING PROTEIN"/>
    <property type="match status" value="1"/>
</dbReference>
<dbReference type="AlphaFoldDB" id="A0A2R4VYF6"/>
<dbReference type="Gene3D" id="3.40.50.2300">
    <property type="match status" value="2"/>
</dbReference>
<feature type="domain" description="Leucine-binding protein" evidence="5">
    <location>
        <begin position="35"/>
        <end position="373"/>
    </location>
</feature>
<protein>
    <submittedName>
        <fullName evidence="6">Branched-chain amino acid transport system substrate-binding protein</fullName>
    </submittedName>
</protein>
<dbReference type="InterPro" id="IPR028081">
    <property type="entry name" value="Leu-bd"/>
</dbReference>
<dbReference type="Pfam" id="PF13458">
    <property type="entry name" value="Peripla_BP_6"/>
    <property type="match status" value="1"/>
</dbReference>
<dbReference type="RefSeq" id="WP_199919822.1">
    <property type="nucleotide sequence ID" value="NZ_CP020921.1"/>
</dbReference>
<keyword evidence="2" id="KW-0813">Transport</keyword>
<accession>A0A2R4VYF6</accession>
<keyword evidence="4" id="KW-0029">Amino-acid transport</keyword>
<sequence length="379" mass="41022">MNSRRLTLFLSLLFIAIFSLFISGCSRIGPVASSLKIAVIVPLSGEFSQIGEEERNGALLAIEDANANGGAFGRKFELVQMDDKDDPVESAIIAQKICADSSILGVVGGVNAGDTIPSAKIYAKNNVVMVTPSTTSTELTSKGYYSVFRICASDVLEGPYAANFIVSNLKFKRVAIIEDNSAYAKELTDSFKSEFLKLGGTVLIEEKISQGDKDFKAPLEKIKALNPQVVYFAGMYPECAQIIKEAKEMGIKSSFFGANGIKDTEFIKVAGIASEGTMATSVGFSLNKILKGPDFVQRYRNEFKKDPTDYSVFAYDATLSIIDAIKLAGNPDRATLANAMHNLKFDGILGSTSFDKEGNTTNNLINVYVVKNGNWVSFN</sequence>
<dbReference type="GO" id="GO:0006865">
    <property type="term" value="P:amino acid transport"/>
    <property type="evidence" value="ECO:0007669"/>
    <property type="project" value="UniProtKB-KW"/>
</dbReference>
<evidence type="ECO:0000313" key="7">
    <source>
        <dbReference type="Proteomes" id="UP000244792"/>
    </source>
</evidence>
<keyword evidence="3" id="KW-0732">Signal</keyword>
<gene>
    <name evidence="6" type="ORF">TDSAC_0121</name>
</gene>
<dbReference type="InterPro" id="IPR000709">
    <property type="entry name" value="Leu_Ile_Val-bd"/>
</dbReference>
<evidence type="ECO:0000259" key="5">
    <source>
        <dbReference type="Pfam" id="PF13458"/>
    </source>
</evidence>
<proteinExistence type="inferred from homology"/>
<dbReference type="PROSITE" id="PS51257">
    <property type="entry name" value="PROKAR_LIPOPROTEIN"/>
    <property type="match status" value="1"/>
</dbReference>
<comment type="similarity">
    <text evidence="1">Belongs to the leucine-binding protein family.</text>
</comment>
<dbReference type="KEGG" id="taci:TDSAC_0121"/>
<reference evidence="6 7" key="1">
    <citation type="submission" date="2017-04" db="EMBL/GenBank/DDBJ databases">
        <title>Genomic insights into metabolism of Thermodesulfobium acidiphilum.</title>
        <authorList>
            <person name="Toshchakov S.V."/>
            <person name="Frolov E.N."/>
            <person name="Kublanov I.V."/>
            <person name="Samarov N.I."/>
            <person name="Novikov A."/>
            <person name="Lebedinsky A.V."/>
            <person name="Bonch-Osmolovskaya E.A."/>
            <person name="Chernyh N.A."/>
        </authorList>
    </citation>
    <scope>NUCLEOTIDE SEQUENCE [LARGE SCALE GENOMIC DNA]</scope>
    <source>
        <strain evidence="6 7">3127-1</strain>
    </source>
</reference>